<evidence type="ECO:0000256" key="1">
    <source>
        <dbReference type="ARBA" id="ARBA00004141"/>
    </source>
</evidence>
<evidence type="ECO:0000256" key="3">
    <source>
        <dbReference type="ARBA" id="ARBA00022692"/>
    </source>
</evidence>
<feature type="transmembrane region" description="Helical" evidence="8">
    <location>
        <begin position="718"/>
        <end position="739"/>
    </location>
</feature>
<feature type="transmembrane region" description="Helical" evidence="8">
    <location>
        <begin position="641"/>
        <end position="661"/>
    </location>
</feature>
<accession>A0AAD3M6X7</accession>
<keyword evidence="5 7" id="KW-0175">Coiled coil</keyword>
<feature type="transmembrane region" description="Helical" evidence="8">
    <location>
        <begin position="530"/>
        <end position="547"/>
    </location>
</feature>
<feature type="coiled-coil region" evidence="7">
    <location>
        <begin position="21"/>
        <end position="105"/>
    </location>
</feature>
<keyword evidence="4 8" id="KW-1133">Transmembrane helix</keyword>
<evidence type="ECO:0000256" key="7">
    <source>
        <dbReference type="SAM" id="Coils"/>
    </source>
</evidence>
<evidence type="ECO:0000313" key="11">
    <source>
        <dbReference type="Proteomes" id="UP001279410"/>
    </source>
</evidence>
<proteinExistence type="inferred from homology"/>
<feature type="transmembrane region" description="Helical" evidence="8">
    <location>
        <begin position="554"/>
        <end position="570"/>
    </location>
</feature>
<dbReference type="InterPro" id="IPR025256">
    <property type="entry name" value="TM7S3/TM198-like_dom"/>
</dbReference>
<dbReference type="Proteomes" id="UP001279410">
    <property type="component" value="Unassembled WGS sequence"/>
</dbReference>
<evidence type="ECO:0000256" key="6">
    <source>
        <dbReference type="ARBA" id="ARBA00023136"/>
    </source>
</evidence>
<dbReference type="EMBL" id="BRZM01000005">
    <property type="protein sequence ID" value="GLD48109.1"/>
    <property type="molecule type" value="Genomic_DNA"/>
</dbReference>
<dbReference type="AlphaFoldDB" id="A0AAD3M6X7"/>
<dbReference type="GO" id="GO:0005886">
    <property type="term" value="C:plasma membrane"/>
    <property type="evidence" value="ECO:0007669"/>
    <property type="project" value="TreeGrafter"/>
</dbReference>
<feature type="transmembrane region" description="Helical" evidence="8">
    <location>
        <begin position="576"/>
        <end position="598"/>
    </location>
</feature>
<comment type="caution">
    <text evidence="10">The sequence shown here is derived from an EMBL/GenBank/DDBJ whole genome shotgun (WGS) entry which is preliminary data.</text>
</comment>
<feature type="transmembrane region" description="Helical" evidence="8">
    <location>
        <begin position="673"/>
        <end position="698"/>
    </location>
</feature>
<keyword evidence="6 8" id="KW-0472">Membrane</keyword>
<dbReference type="PANTHER" id="PTHR15937">
    <property type="entry name" value="TRANSMEMBRANE 7 SUPERFAMILY MEMBER 3"/>
    <property type="match status" value="1"/>
</dbReference>
<feature type="domain" description="TM7S3/TM198-like" evidence="9">
    <location>
        <begin position="533"/>
        <end position="738"/>
    </location>
</feature>
<keyword evidence="11" id="KW-1185">Reference proteome</keyword>
<evidence type="ECO:0000313" key="10">
    <source>
        <dbReference type="EMBL" id="GLD48109.1"/>
    </source>
</evidence>
<dbReference type="Pfam" id="PF25992">
    <property type="entry name" value="Ig_TM7SF3_N"/>
    <property type="match status" value="1"/>
</dbReference>
<organism evidence="10 11">
    <name type="scientific">Lates japonicus</name>
    <name type="common">Japanese lates</name>
    <dbReference type="NCBI Taxonomy" id="270547"/>
    <lineage>
        <taxon>Eukaryota</taxon>
        <taxon>Metazoa</taxon>
        <taxon>Chordata</taxon>
        <taxon>Craniata</taxon>
        <taxon>Vertebrata</taxon>
        <taxon>Euteleostomi</taxon>
        <taxon>Actinopterygii</taxon>
        <taxon>Neopterygii</taxon>
        <taxon>Teleostei</taxon>
        <taxon>Neoteleostei</taxon>
        <taxon>Acanthomorphata</taxon>
        <taxon>Carangaria</taxon>
        <taxon>Carangaria incertae sedis</taxon>
        <taxon>Centropomidae</taxon>
        <taxon>Lates</taxon>
    </lineage>
</organism>
<sequence length="802" mass="90509">MSCTLSSPGMNCTLEKVLADAKSLVERLRNHDNAAEMLIEQTTSLNKRVEAMKQYQEEIDTLNQVARHRPRSSLVLGIQQENRQIRELQQENKELRTSLEEHQSALELIMTKYREQVFRLLMASKRDDPAIVTQLKEQHTTEMQAHIDKINEMASVMRKAIEVDEGRICEDEERIKQLELENSGLRELLGISREAFLVLKREDVSESTSLSPLLTSADVSLRKSRLKGFVVKQTKQRKMSRWIRSPLLLLLLLPSMCEVHAQGENRVIFLPGTFQNVNVSHNETVQAIVSRIPPEVAFVTLQFHTQHHNATLSYTRMPGLGLSLTAVDSGLLSALQPGQTTLSLFLSSPDGDTVAGTGVILPFSSTDPVPGACNMEFNLEIDPNVYIRYNLYETTIRFAPANLGYERGAVPPVCDESMGSNTRWRLQYDVYQYFLPENDLSERSLFSGIQAVADVQGMMENGKRVMTLLSSDLSTAVFNSIPGQGVIYSVIVRDPLLNTSASYVPVHTYACSFASTLDGCQTLGKISTKVFFTITGLAGLFVCFFGHRFFKCELFCMGFSFTAFFFFVLITRTTELNYDICLTLSAVIGVVGGVLLVMSWWRFGSVMACVVVVGLMLGFLIASTVLFTPLGDIDVFRRSDVVFWVTFCCIMIIVPLFFVRWPREGNITTCGVVGAYAVILGVNAYIYTSLSYITLNILKRFLNNNFNAMFTDVPFQTIDYIMITVWVVLGVCGIVLQLYRERSRPFFPPSPYLMWLQERERRKTNVLDPSHHFPSLPNRFLARVQQLTRRMEPAGEHTPLLL</sequence>
<dbReference type="InterPro" id="IPR008555">
    <property type="entry name" value="SIKE"/>
</dbReference>
<dbReference type="Pfam" id="PF13886">
    <property type="entry name" value="TM7S3_TM198"/>
    <property type="match status" value="1"/>
</dbReference>
<dbReference type="GO" id="GO:0043069">
    <property type="term" value="P:negative regulation of programmed cell death"/>
    <property type="evidence" value="ECO:0007669"/>
    <property type="project" value="TreeGrafter"/>
</dbReference>
<name>A0AAD3M6X7_LATJO</name>
<evidence type="ECO:0000259" key="9">
    <source>
        <dbReference type="Pfam" id="PF13886"/>
    </source>
</evidence>
<dbReference type="PANTHER" id="PTHR15937:SF3">
    <property type="entry name" value="TRANSMEMBRANE 7 SUPERFAMILY MEMBER 3"/>
    <property type="match status" value="1"/>
</dbReference>
<dbReference type="Pfam" id="PF05769">
    <property type="entry name" value="SIKE"/>
    <property type="match status" value="1"/>
</dbReference>
<evidence type="ECO:0000256" key="4">
    <source>
        <dbReference type="ARBA" id="ARBA00022989"/>
    </source>
</evidence>
<evidence type="ECO:0000256" key="8">
    <source>
        <dbReference type="SAM" id="Phobius"/>
    </source>
</evidence>
<gene>
    <name evidence="10" type="ORF">AKAME5_000214400</name>
</gene>
<evidence type="ECO:0000256" key="2">
    <source>
        <dbReference type="ARBA" id="ARBA00005537"/>
    </source>
</evidence>
<comment type="similarity">
    <text evidence="2">Belongs to the SIKE family.</text>
</comment>
<protein>
    <submittedName>
        <fullName evidence="10">Transmembrane 7 superfamily member 3</fullName>
    </submittedName>
</protein>
<dbReference type="InterPro" id="IPR042502">
    <property type="entry name" value="TM7SF3"/>
</dbReference>
<reference evidence="10" key="1">
    <citation type="submission" date="2022-08" db="EMBL/GenBank/DDBJ databases">
        <title>Genome sequencing of akame (Lates japonicus).</title>
        <authorList>
            <person name="Hashiguchi Y."/>
            <person name="Takahashi H."/>
        </authorList>
    </citation>
    <scope>NUCLEOTIDE SEQUENCE</scope>
    <source>
        <strain evidence="10">Kochi</strain>
    </source>
</reference>
<evidence type="ECO:0000256" key="5">
    <source>
        <dbReference type="ARBA" id="ARBA00023054"/>
    </source>
</evidence>
<comment type="subcellular location">
    <subcellularLocation>
        <location evidence="1">Membrane</location>
        <topology evidence="1">Multi-pass membrane protein</topology>
    </subcellularLocation>
</comment>
<feature type="transmembrane region" description="Helical" evidence="8">
    <location>
        <begin position="605"/>
        <end position="629"/>
    </location>
</feature>
<keyword evidence="3 8" id="KW-0812">Transmembrane</keyword>